<organism evidence="2 3">
    <name type="scientific">Bionectria ochroleuca</name>
    <name type="common">Gliocladium roseum</name>
    <dbReference type="NCBI Taxonomy" id="29856"/>
    <lineage>
        <taxon>Eukaryota</taxon>
        <taxon>Fungi</taxon>
        <taxon>Dikarya</taxon>
        <taxon>Ascomycota</taxon>
        <taxon>Pezizomycotina</taxon>
        <taxon>Sordariomycetes</taxon>
        <taxon>Hypocreomycetidae</taxon>
        <taxon>Hypocreales</taxon>
        <taxon>Bionectriaceae</taxon>
        <taxon>Clonostachys</taxon>
    </lineage>
</organism>
<evidence type="ECO:0000256" key="1">
    <source>
        <dbReference type="SAM" id="MobiDB-lite"/>
    </source>
</evidence>
<proteinExistence type="predicted"/>
<evidence type="ECO:0000313" key="2">
    <source>
        <dbReference type="EMBL" id="VUC33989.1"/>
    </source>
</evidence>
<accession>A0ABY6US02</accession>
<dbReference type="Proteomes" id="UP000766486">
    <property type="component" value="Unassembled WGS sequence"/>
</dbReference>
<dbReference type="EMBL" id="CABFNS010000874">
    <property type="protein sequence ID" value="VUC33989.1"/>
    <property type="molecule type" value="Genomic_DNA"/>
</dbReference>
<feature type="region of interest" description="Disordered" evidence="1">
    <location>
        <begin position="280"/>
        <end position="305"/>
    </location>
</feature>
<evidence type="ECO:0000313" key="3">
    <source>
        <dbReference type="Proteomes" id="UP000766486"/>
    </source>
</evidence>
<sequence length="305" mass="36057">MKEMGVASSTILPDQSPEREGHSASLKTCTAVLRTCRAVYQEYWRFPFFLREQIHWALKSRWYSPPAYDFSAALKKLRNLFQVLWLRQEFRDLRVYAQVHTLEKNGIMNRILDVGLRPHNITITIRHIDWCDWENGPLKLEGNWTRGVPKVLPTSVRQLNIELEASSRMKEQVDELASQMMDKWLFKWDDGITLSPQSVINCTSCGASMRSDERWLRYGTVDSRIECYTARVHFRWDEDDLRRYTKRSNRQLRLHNPEWRPLPAIEEPIILPADFEEPLAPQVPHQGFPRYMRDTISSSLKKRRP</sequence>
<keyword evidence="3" id="KW-1185">Reference proteome</keyword>
<protein>
    <submittedName>
        <fullName evidence="2">Uncharacterized protein</fullName>
    </submittedName>
</protein>
<name>A0ABY6US02_BIOOC</name>
<feature type="region of interest" description="Disordered" evidence="1">
    <location>
        <begin position="1"/>
        <end position="21"/>
    </location>
</feature>
<gene>
    <name evidence="2" type="ORF">CLO192961_LOCUS368314</name>
</gene>
<reference evidence="2 3" key="1">
    <citation type="submission" date="2019-06" db="EMBL/GenBank/DDBJ databases">
        <authorList>
            <person name="Broberg M."/>
        </authorList>
    </citation>
    <scope>NUCLEOTIDE SEQUENCE [LARGE SCALE GENOMIC DNA]</scope>
</reference>
<comment type="caution">
    <text evidence="2">The sequence shown here is derived from an EMBL/GenBank/DDBJ whole genome shotgun (WGS) entry which is preliminary data.</text>
</comment>